<evidence type="ECO:0000256" key="1">
    <source>
        <dbReference type="SAM" id="MobiDB-lite"/>
    </source>
</evidence>
<comment type="caution">
    <text evidence="2">The sequence shown here is derived from an EMBL/GenBank/DDBJ whole genome shotgun (WGS) entry which is preliminary data.</text>
</comment>
<feature type="compositionally biased region" description="Low complexity" evidence="1">
    <location>
        <begin position="8"/>
        <end position="19"/>
    </location>
</feature>
<dbReference type="RefSeq" id="WP_200257434.1">
    <property type="nucleotide sequence ID" value="NZ_NRSH01000038.1"/>
</dbReference>
<reference evidence="2 3" key="1">
    <citation type="journal article" date="2020" name="Microorganisms">
        <title>Osmotic Adaptation and Compatible Solute Biosynthesis of Phototrophic Bacteria as Revealed from Genome Analyses.</title>
        <authorList>
            <person name="Imhoff J.F."/>
            <person name="Rahn T."/>
            <person name="Kunzel S."/>
            <person name="Keller A."/>
            <person name="Neulinger S.C."/>
        </authorList>
    </citation>
    <scope>NUCLEOTIDE SEQUENCE [LARGE SCALE GENOMIC DNA]</scope>
    <source>
        <strain evidence="2 3">DSM 15116</strain>
    </source>
</reference>
<gene>
    <name evidence="2" type="ORF">CKO13_04865</name>
</gene>
<dbReference type="Proteomes" id="UP000738126">
    <property type="component" value="Unassembled WGS sequence"/>
</dbReference>
<accession>A0ABS1E595</accession>
<proteinExistence type="predicted"/>
<sequence>MYWKNQRAGSTSSSSGATGPAQRATTEERRASLEGRMEEVSEEGRGVSPRRLHQDAYRLLRDYEEASAIPVQRTVALPVRAFDALQDLKRSEGIHSNAEAVSYALALADALAAYRAYTEAVARGQQGRAHHA</sequence>
<protein>
    <submittedName>
        <fullName evidence="2">Uncharacterized protein</fullName>
    </submittedName>
</protein>
<name>A0ABS1E595_9GAMM</name>
<feature type="region of interest" description="Disordered" evidence="1">
    <location>
        <begin position="1"/>
        <end position="49"/>
    </location>
</feature>
<evidence type="ECO:0000313" key="2">
    <source>
        <dbReference type="EMBL" id="MBK1726364.1"/>
    </source>
</evidence>
<evidence type="ECO:0000313" key="3">
    <source>
        <dbReference type="Proteomes" id="UP000738126"/>
    </source>
</evidence>
<feature type="compositionally biased region" description="Basic and acidic residues" evidence="1">
    <location>
        <begin position="25"/>
        <end position="45"/>
    </location>
</feature>
<keyword evidence="3" id="KW-1185">Reference proteome</keyword>
<organism evidence="2 3">
    <name type="scientific">Halorhodospira neutriphila</name>
    <dbReference type="NCBI Taxonomy" id="168379"/>
    <lineage>
        <taxon>Bacteria</taxon>
        <taxon>Pseudomonadati</taxon>
        <taxon>Pseudomonadota</taxon>
        <taxon>Gammaproteobacteria</taxon>
        <taxon>Chromatiales</taxon>
        <taxon>Ectothiorhodospiraceae</taxon>
        <taxon>Halorhodospira</taxon>
    </lineage>
</organism>
<dbReference type="EMBL" id="NRSH01000038">
    <property type="protein sequence ID" value="MBK1726364.1"/>
    <property type="molecule type" value="Genomic_DNA"/>
</dbReference>